<dbReference type="EMBL" id="SOIJ01000166">
    <property type="protein sequence ID" value="TET92894.1"/>
    <property type="molecule type" value="Genomic_DNA"/>
</dbReference>
<dbReference type="Gene3D" id="3.40.50.1010">
    <property type="entry name" value="5'-nuclease"/>
    <property type="match status" value="1"/>
</dbReference>
<evidence type="ECO:0000256" key="12">
    <source>
        <dbReference type="ARBA" id="ARBA00023125"/>
    </source>
</evidence>
<keyword evidence="5 16" id="KW-0548">Nucleotidyltransferase</keyword>
<evidence type="ECO:0000259" key="18">
    <source>
        <dbReference type="SMART" id="SM00482"/>
    </source>
</evidence>
<proteinExistence type="inferred from homology"/>
<dbReference type="InterPro" id="IPR036279">
    <property type="entry name" value="5-3_exonuclease_C_sf"/>
</dbReference>
<dbReference type="GO" id="GO:0006302">
    <property type="term" value="P:double-strand break repair"/>
    <property type="evidence" value="ECO:0007669"/>
    <property type="project" value="TreeGrafter"/>
</dbReference>
<dbReference type="SUPFAM" id="SSF53098">
    <property type="entry name" value="Ribonuclease H-like"/>
    <property type="match status" value="1"/>
</dbReference>
<feature type="domain" description="5'-3' exonuclease" evidence="17">
    <location>
        <begin position="5"/>
        <end position="263"/>
    </location>
</feature>
<feature type="domain" description="DNA-directed DNA polymerase family A palm" evidence="18">
    <location>
        <begin position="615"/>
        <end position="821"/>
    </location>
</feature>
<dbReference type="SMART" id="SM00475">
    <property type="entry name" value="53EXOc"/>
    <property type="match status" value="1"/>
</dbReference>
<dbReference type="InterPro" id="IPR029060">
    <property type="entry name" value="PIN-like_dom_sf"/>
</dbReference>
<keyword evidence="6 16" id="KW-0235">DNA replication</keyword>
<dbReference type="SUPFAM" id="SSF47807">
    <property type="entry name" value="5' to 3' exonuclease, C-terminal subdomain"/>
    <property type="match status" value="1"/>
</dbReference>
<dbReference type="SMART" id="SM00482">
    <property type="entry name" value="POLAc"/>
    <property type="match status" value="1"/>
</dbReference>
<evidence type="ECO:0000256" key="7">
    <source>
        <dbReference type="ARBA" id="ARBA00022722"/>
    </source>
</evidence>
<dbReference type="CDD" id="cd09859">
    <property type="entry name" value="PIN_53EXO"/>
    <property type="match status" value="1"/>
</dbReference>
<dbReference type="InterPro" id="IPR019760">
    <property type="entry name" value="DNA-dir_DNA_pol_A_CS"/>
</dbReference>
<keyword evidence="12 16" id="KW-0238">DNA-binding</keyword>
<dbReference type="SUPFAM" id="SSF88723">
    <property type="entry name" value="PIN domain-like"/>
    <property type="match status" value="1"/>
</dbReference>
<dbReference type="GO" id="GO:0003677">
    <property type="term" value="F:DNA binding"/>
    <property type="evidence" value="ECO:0007669"/>
    <property type="project" value="UniProtKB-UniRule"/>
</dbReference>
<dbReference type="PANTHER" id="PTHR10133:SF27">
    <property type="entry name" value="DNA POLYMERASE NU"/>
    <property type="match status" value="1"/>
</dbReference>
<gene>
    <name evidence="16 19" type="primary">polA</name>
    <name evidence="19" type="ORF">E3J33_02900</name>
</gene>
<keyword evidence="7" id="KW-0540">Nuclease</keyword>
<dbReference type="SUPFAM" id="SSF56672">
    <property type="entry name" value="DNA/RNA polymerases"/>
    <property type="match status" value="1"/>
</dbReference>
<evidence type="ECO:0000256" key="3">
    <source>
        <dbReference type="ARBA" id="ARBA00020311"/>
    </source>
</evidence>
<dbReference type="CDD" id="cd09898">
    <property type="entry name" value="H3TH_53EXO"/>
    <property type="match status" value="1"/>
</dbReference>
<dbReference type="InterPro" id="IPR002562">
    <property type="entry name" value="3'-5'_exonuclease_dom"/>
</dbReference>
<dbReference type="Pfam" id="PF02739">
    <property type="entry name" value="5_3_exonuc_N"/>
    <property type="match status" value="1"/>
</dbReference>
<organism evidence="19 20">
    <name type="scientific">Aerophobetes bacterium</name>
    <dbReference type="NCBI Taxonomy" id="2030807"/>
    <lineage>
        <taxon>Bacteria</taxon>
        <taxon>Candidatus Aerophobota</taxon>
    </lineage>
</organism>
<keyword evidence="11 16" id="KW-0239">DNA-directed DNA polymerase</keyword>
<dbReference type="Gene3D" id="1.10.150.20">
    <property type="entry name" value="5' to 3' exonuclease, C-terminal subdomain"/>
    <property type="match status" value="2"/>
</dbReference>
<evidence type="ECO:0000256" key="10">
    <source>
        <dbReference type="ARBA" id="ARBA00022839"/>
    </source>
</evidence>
<dbReference type="PANTHER" id="PTHR10133">
    <property type="entry name" value="DNA POLYMERASE I"/>
    <property type="match status" value="1"/>
</dbReference>
<dbReference type="CDD" id="cd08637">
    <property type="entry name" value="DNA_pol_A_pol_I_C"/>
    <property type="match status" value="1"/>
</dbReference>
<keyword evidence="10" id="KW-0269">Exonuclease</keyword>
<dbReference type="GO" id="GO:0008409">
    <property type="term" value="F:5'-3' exonuclease activity"/>
    <property type="evidence" value="ECO:0007669"/>
    <property type="project" value="InterPro"/>
</dbReference>
<dbReference type="PROSITE" id="PS00447">
    <property type="entry name" value="DNA_POLYMERASE_A"/>
    <property type="match status" value="1"/>
</dbReference>
<comment type="caution">
    <text evidence="19">The sequence shown here is derived from an EMBL/GenBank/DDBJ whole genome shotgun (WGS) entry which is preliminary data.</text>
</comment>
<dbReference type="Pfam" id="PF00476">
    <property type="entry name" value="DNA_pol_A"/>
    <property type="match status" value="1"/>
</dbReference>
<sequence>MESQKKFILIDGNALLYRSFYALPPLTNSEGVPTGAVYGFTRVLMKLLREEQPAYIACAFDKGRKTFRHRKWKEYKATRPRMPEDLASQIPLTKEVLKGFGIPFFENEEYEADDLLATLAKKGEKMDLRIEILTADKDALQTVSSSISVLRPRKGITDIRRFDEKEVKKQYGVSPSQIPDFLALVGDTSDNIPGVPGIGPVMAKELIQKFKTLDNLLHNLDQLPGKKRELLIKHADQARLSKKLATTITSVSLEVSLDELKVNPPQRDLLLPLFSHLEFNQLIKELGPSIFPKVRFYEISSLPDLISLASNLKKTFFILEPQKNGKIEGMAFFVKDKPLYWLSFKQAGIKNHLIISKLNPIFRDPEIMKIGHDLKTTVHQLKMLKMDLTGLGFDTELAAYLLNPLASHYPLEDLALHYLGTDLDKEAHPAKRAKIISQLSELLEERLKKENLWELFLKIEMPLIEILAKMEERGIKVDKAALEDFLKDIKKKRKEIQEEIYQEVGERFNMNSSQQLSQILFEKMNLPPLKRTKTGYSTNEEVLQTLSLLYPFVTKILKYRRLFKLESTYIRPFPELINPATGRIHTSFNQTVTATGRLSSSEPNLQNIPIRNKLGQRLRRAFIPENGYVFLSADYSQVELRLLAHLSQDSNLKRAFAKNEDIHRETAAEIFGVLPLKVTPQMRRQAKVVNFGIIYGISAYGLSRDLGISQKEAEDYIEKYFDRYPKVKDYIEKTLREARERQYVTTLLGRKRRLPGINSRNKRTREFAERTAMNTPVQGGAADLIKLAMINLDRRFKKEGLGAYIILQIHDELLLEVPEAEIDQTRKIVKEEMERAMKLSVPLVVETKVGKNWGEMKS</sequence>
<evidence type="ECO:0000313" key="19">
    <source>
        <dbReference type="EMBL" id="TET92894.1"/>
    </source>
</evidence>
<dbReference type="PRINTS" id="PR00868">
    <property type="entry name" value="DNAPOLI"/>
</dbReference>
<dbReference type="GO" id="GO:0003887">
    <property type="term" value="F:DNA-directed DNA polymerase activity"/>
    <property type="evidence" value="ECO:0007669"/>
    <property type="project" value="UniProtKB-UniRule"/>
</dbReference>
<evidence type="ECO:0000256" key="1">
    <source>
        <dbReference type="ARBA" id="ARBA00007705"/>
    </source>
</evidence>
<evidence type="ECO:0000256" key="13">
    <source>
        <dbReference type="ARBA" id="ARBA00023204"/>
    </source>
</evidence>
<protein>
    <recommendedName>
        <fullName evidence="3 15">DNA polymerase I</fullName>
        <ecNumber evidence="2 15">2.7.7.7</ecNumber>
    </recommendedName>
</protein>
<evidence type="ECO:0000256" key="2">
    <source>
        <dbReference type="ARBA" id="ARBA00012417"/>
    </source>
</evidence>
<keyword evidence="8 16" id="KW-0227">DNA damage</keyword>
<dbReference type="NCBIfam" id="NF004397">
    <property type="entry name" value="PRK05755.1"/>
    <property type="match status" value="1"/>
</dbReference>
<dbReference type="FunFam" id="3.40.50.1010:FF:000001">
    <property type="entry name" value="DNA polymerase I"/>
    <property type="match status" value="1"/>
</dbReference>
<keyword evidence="4 16" id="KW-0808">Transferase</keyword>
<dbReference type="FunFam" id="1.20.1060.10:FF:000001">
    <property type="entry name" value="DNA polymerase I"/>
    <property type="match status" value="1"/>
</dbReference>
<dbReference type="FunFam" id="1.10.150.20:FF:000002">
    <property type="entry name" value="DNA polymerase I"/>
    <property type="match status" value="1"/>
</dbReference>
<dbReference type="Gene3D" id="3.30.420.10">
    <property type="entry name" value="Ribonuclease H-like superfamily/Ribonuclease H"/>
    <property type="match status" value="1"/>
</dbReference>
<comment type="catalytic activity">
    <reaction evidence="14 16">
        <text>DNA(n) + a 2'-deoxyribonucleoside 5'-triphosphate = DNA(n+1) + diphosphate</text>
        <dbReference type="Rhea" id="RHEA:22508"/>
        <dbReference type="Rhea" id="RHEA-COMP:17339"/>
        <dbReference type="Rhea" id="RHEA-COMP:17340"/>
        <dbReference type="ChEBI" id="CHEBI:33019"/>
        <dbReference type="ChEBI" id="CHEBI:61560"/>
        <dbReference type="ChEBI" id="CHEBI:173112"/>
        <dbReference type="EC" id="2.7.7.7"/>
    </reaction>
</comment>
<evidence type="ECO:0000256" key="6">
    <source>
        <dbReference type="ARBA" id="ARBA00022705"/>
    </source>
</evidence>
<dbReference type="FunFam" id="1.10.150.20:FF:000003">
    <property type="entry name" value="DNA polymerase I"/>
    <property type="match status" value="1"/>
</dbReference>
<name>A0A523YN31_UNCAE</name>
<evidence type="ECO:0000256" key="5">
    <source>
        <dbReference type="ARBA" id="ARBA00022695"/>
    </source>
</evidence>
<evidence type="ECO:0000256" key="8">
    <source>
        <dbReference type="ARBA" id="ARBA00022763"/>
    </source>
</evidence>
<dbReference type="CDD" id="cd06140">
    <property type="entry name" value="DNA_polA_I_Bacillus_like_exo"/>
    <property type="match status" value="1"/>
</dbReference>
<dbReference type="Proteomes" id="UP000316925">
    <property type="component" value="Unassembled WGS sequence"/>
</dbReference>
<dbReference type="Gene3D" id="1.20.1060.10">
    <property type="entry name" value="Taq DNA Polymerase, Chain T, domain 4"/>
    <property type="match status" value="1"/>
</dbReference>
<dbReference type="InterPro" id="IPR001098">
    <property type="entry name" value="DNA-dir_DNA_pol_A_palm_dom"/>
</dbReference>
<reference evidence="19 20" key="1">
    <citation type="submission" date="2019-03" db="EMBL/GenBank/DDBJ databases">
        <title>Metabolic potential of uncultured bacteria and archaea associated with petroleum seepage in deep-sea sediments.</title>
        <authorList>
            <person name="Dong X."/>
            <person name="Hubert C."/>
        </authorList>
    </citation>
    <scope>NUCLEOTIDE SEQUENCE [LARGE SCALE GENOMIC DNA]</scope>
    <source>
        <strain evidence="19">E29_bin28</strain>
    </source>
</reference>
<dbReference type="InterPro" id="IPR036397">
    <property type="entry name" value="RNaseH_sf"/>
</dbReference>
<evidence type="ECO:0000256" key="15">
    <source>
        <dbReference type="NCBIfam" id="TIGR00593"/>
    </source>
</evidence>
<evidence type="ECO:0000256" key="9">
    <source>
        <dbReference type="ARBA" id="ARBA00022801"/>
    </source>
</evidence>
<dbReference type="SMART" id="SM00279">
    <property type="entry name" value="HhH2"/>
    <property type="match status" value="1"/>
</dbReference>
<keyword evidence="9" id="KW-0378">Hydrolase</keyword>
<dbReference type="Pfam" id="PF01612">
    <property type="entry name" value="DNA_pol_A_exo1"/>
    <property type="match status" value="1"/>
</dbReference>
<dbReference type="InterPro" id="IPR020046">
    <property type="entry name" value="5-3_exonucl_a-hlix_arch_N"/>
</dbReference>
<evidence type="ECO:0000256" key="14">
    <source>
        <dbReference type="ARBA" id="ARBA00049244"/>
    </source>
</evidence>
<accession>A0A523YN31</accession>
<dbReference type="Gene3D" id="3.30.70.370">
    <property type="match status" value="1"/>
</dbReference>
<dbReference type="AlphaFoldDB" id="A0A523YN31"/>
<dbReference type="InterPro" id="IPR012337">
    <property type="entry name" value="RNaseH-like_sf"/>
</dbReference>
<dbReference type="InterPro" id="IPR008918">
    <property type="entry name" value="HhH2"/>
</dbReference>
<evidence type="ECO:0000256" key="16">
    <source>
        <dbReference type="RuleBase" id="RU004460"/>
    </source>
</evidence>
<evidence type="ECO:0000256" key="11">
    <source>
        <dbReference type="ARBA" id="ARBA00022932"/>
    </source>
</evidence>
<dbReference type="Pfam" id="PF01367">
    <property type="entry name" value="5_3_exonuc"/>
    <property type="match status" value="1"/>
</dbReference>
<evidence type="ECO:0000313" key="20">
    <source>
        <dbReference type="Proteomes" id="UP000316925"/>
    </source>
</evidence>
<dbReference type="GO" id="GO:0006261">
    <property type="term" value="P:DNA-templated DNA replication"/>
    <property type="evidence" value="ECO:0007669"/>
    <property type="project" value="UniProtKB-UniRule"/>
</dbReference>
<evidence type="ECO:0000259" key="17">
    <source>
        <dbReference type="SMART" id="SM00475"/>
    </source>
</evidence>
<dbReference type="GO" id="GO:0008408">
    <property type="term" value="F:3'-5' exonuclease activity"/>
    <property type="evidence" value="ECO:0007669"/>
    <property type="project" value="InterPro"/>
</dbReference>
<dbReference type="NCBIfam" id="TIGR00593">
    <property type="entry name" value="pola"/>
    <property type="match status" value="1"/>
</dbReference>
<dbReference type="InterPro" id="IPR018320">
    <property type="entry name" value="DNA_polymerase_1"/>
</dbReference>
<dbReference type="EC" id="2.7.7.7" evidence="2 15"/>
<dbReference type="InterPro" id="IPR002421">
    <property type="entry name" value="5-3_exonuclease"/>
</dbReference>
<comment type="similarity">
    <text evidence="1 16">Belongs to the DNA polymerase type-A family.</text>
</comment>
<dbReference type="InterPro" id="IPR043502">
    <property type="entry name" value="DNA/RNA_pol_sf"/>
</dbReference>
<dbReference type="InterPro" id="IPR020045">
    <property type="entry name" value="DNA_polI_H3TH"/>
</dbReference>
<evidence type="ECO:0000256" key="4">
    <source>
        <dbReference type="ARBA" id="ARBA00022679"/>
    </source>
</evidence>
<dbReference type="InterPro" id="IPR002298">
    <property type="entry name" value="DNA_polymerase_A"/>
</dbReference>
<keyword evidence="13 16" id="KW-0234">DNA repair</keyword>